<keyword evidence="5" id="KW-1185">Reference proteome</keyword>
<dbReference type="InterPro" id="IPR011762">
    <property type="entry name" value="COA_CT_N"/>
</dbReference>
<evidence type="ECO:0000259" key="3">
    <source>
        <dbReference type="PROSITE" id="PS50989"/>
    </source>
</evidence>
<feature type="domain" description="CoA carboxyltransferase N-terminal" evidence="2">
    <location>
        <begin position="7"/>
        <end position="262"/>
    </location>
</feature>
<dbReference type="InterPro" id="IPR000438">
    <property type="entry name" value="Acetyl_CoA_COase_Trfase_b_su"/>
</dbReference>
<dbReference type="PRINTS" id="PR01070">
    <property type="entry name" value="ACCCTRFRASEB"/>
</dbReference>
<feature type="domain" description="CoA carboxyltransferase C-terminal" evidence="3">
    <location>
        <begin position="268"/>
        <end position="500"/>
    </location>
</feature>
<evidence type="ECO:0000256" key="1">
    <source>
        <dbReference type="SAM" id="MobiDB-lite"/>
    </source>
</evidence>
<comment type="caution">
    <text evidence="4">The sequence shown here is derived from an EMBL/GenBank/DDBJ whole genome shotgun (WGS) entry which is preliminary data.</text>
</comment>
<dbReference type="GO" id="GO:0009317">
    <property type="term" value="C:acetyl-CoA carboxylase complex"/>
    <property type="evidence" value="ECO:0007669"/>
    <property type="project" value="InterPro"/>
</dbReference>
<organism evidence="4 5">
    <name type="scientific">Austwickia chelonae NBRC 105200</name>
    <dbReference type="NCBI Taxonomy" id="1184607"/>
    <lineage>
        <taxon>Bacteria</taxon>
        <taxon>Bacillati</taxon>
        <taxon>Actinomycetota</taxon>
        <taxon>Actinomycetes</taxon>
        <taxon>Micrococcales</taxon>
        <taxon>Dermatophilaceae</taxon>
        <taxon>Austwickia</taxon>
    </lineage>
</organism>
<dbReference type="Gene3D" id="3.90.226.10">
    <property type="entry name" value="2-enoyl-CoA Hydratase, Chain A, domain 1"/>
    <property type="match status" value="2"/>
</dbReference>
<name>K6UMT2_9MICO</name>
<dbReference type="InterPro" id="IPR029045">
    <property type="entry name" value="ClpP/crotonase-like_dom_sf"/>
</dbReference>
<dbReference type="InterPro" id="IPR011763">
    <property type="entry name" value="COA_CT_C"/>
</dbReference>
<dbReference type="FunFam" id="3.90.226.10:FF:000017">
    <property type="entry name" value="Propionyl-CoA carboxylase subunit beta 5"/>
    <property type="match status" value="1"/>
</dbReference>
<sequence length="518" mass="55613">MATPKTMQDRIEELRRRRAEVEAGGGETRHAKQHEAGKMTARERINDLLDPGSFEEIGLFAQHRTTLFGMDKAVMPADGVVTGTGSVLGRPVHFASQDFSVAGGSAGEMHSTKVANSLHSALENGTPFIFINDSGGARVQEGIDSLSGYGKVFFQNVALSGVVPQISIIAGPCAGGAVYSPALTDFIIQTQASRMFITGPDVIKQVTGEQVSAEDLGGPAAHMARSGVTHFVADNDEQAMLIAKKLLSFLPSNNTEEPPFVEGHDTVEPDESLNTIIPEDPKKAYDVREVIVKLVDAGDFLEVQAGYAMNIVIGFGRITGRTVGFIANQCNQMSGVLDINSSDKAARFIRFCNAFNIPVVNLVDVPGFLPGTQQEYGGIIRHGAKMLFAYSSATVPKITVVLRKAYGGAYLAMCSKDLGADRVFAWPTAEIAVMGAEGAAGVVFRREIAAADDPEAKRAELVSLYREAFSTPYVSAARGLVDDIIEPAETRMYLARALEALQNKRDQRPPKKHGLIPL</sequence>
<dbReference type="InterPro" id="IPR034733">
    <property type="entry name" value="AcCoA_carboxyl_beta"/>
</dbReference>
<dbReference type="InterPro" id="IPR051047">
    <property type="entry name" value="AccD/PCCB"/>
</dbReference>
<dbReference type="AlphaFoldDB" id="K6UMT2"/>
<dbReference type="OrthoDB" id="5240504at2"/>
<dbReference type="SUPFAM" id="SSF52096">
    <property type="entry name" value="ClpP/crotonase"/>
    <property type="match status" value="2"/>
</dbReference>
<dbReference type="GO" id="GO:0006633">
    <property type="term" value="P:fatty acid biosynthetic process"/>
    <property type="evidence" value="ECO:0007669"/>
    <property type="project" value="InterPro"/>
</dbReference>
<dbReference type="Proteomes" id="UP000008495">
    <property type="component" value="Unassembled WGS sequence"/>
</dbReference>
<accession>K6UMT2</accession>
<dbReference type="PANTHER" id="PTHR43842:SF2">
    <property type="entry name" value="PROPIONYL-COA CARBOXYLASE BETA CHAIN, MITOCHONDRIAL"/>
    <property type="match status" value="1"/>
</dbReference>
<evidence type="ECO:0000259" key="2">
    <source>
        <dbReference type="PROSITE" id="PS50980"/>
    </source>
</evidence>
<dbReference type="GO" id="GO:0003989">
    <property type="term" value="F:acetyl-CoA carboxylase activity"/>
    <property type="evidence" value="ECO:0007669"/>
    <property type="project" value="InterPro"/>
</dbReference>
<dbReference type="STRING" id="100225.SAMN05421595_0903"/>
<dbReference type="Pfam" id="PF01039">
    <property type="entry name" value="Carboxyl_trans"/>
    <property type="match status" value="1"/>
</dbReference>
<protein>
    <submittedName>
        <fullName evidence="4">Putative methylmalonyl-CoA decarboxylase alpha subunit</fullName>
    </submittedName>
</protein>
<gene>
    <name evidence="4" type="ORF">AUCHE_08_06340</name>
</gene>
<reference evidence="4 5" key="1">
    <citation type="submission" date="2012-08" db="EMBL/GenBank/DDBJ databases">
        <title>Whole genome shotgun sequence of Austwickia chelonae NBRC 105200.</title>
        <authorList>
            <person name="Yoshida I."/>
            <person name="Hosoyama A."/>
            <person name="Tsuchikane K."/>
            <person name="Katsumata H."/>
            <person name="Ando Y."/>
            <person name="Ohji S."/>
            <person name="Hamada M."/>
            <person name="Tamura T."/>
            <person name="Yamazoe A."/>
            <person name="Yamazaki S."/>
            <person name="Fujita N."/>
        </authorList>
    </citation>
    <scope>NUCLEOTIDE SEQUENCE [LARGE SCALE GENOMIC DNA]</scope>
    <source>
        <strain evidence="4 5">NBRC 105200</strain>
    </source>
</reference>
<dbReference type="PROSITE" id="PS50989">
    <property type="entry name" value="COA_CT_CTER"/>
    <property type="match status" value="1"/>
</dbReference>
<feature type="region of interest" description="Disordered" evidence="1">
    <location>
        <begin position="18"/>
        <end position="37"/>
    </location>
</feature>
<evidence type="ECO:0000313" key="5">
    <source>
        <dbReference type="Proteomes" id="UP000008495"/>
    </source>
</evidence>
<proteinExistence type="predicted"/>
<dbReference type="PROSITE" id="PS50980">
    <property type="entry name" value="COA_CT_NTER"/>
    <property type="match status" value="1"/>
</dbReference>
<dbReference type="GO" id="GO:0004658">
    <property type="term" value="F:propionyl-CoA carboxylase activity"/>
    <property type="evidence" value="ECO:0007669"/>
    <property type="project" value="TreeGrafter"/>
</dbReference>
<dbReference type="EMBL" id="BAGZ01000008">
    <property type="protein sequence ID" value="GAB78386.1"/>
    <property type="molecule type" value="Genomic_DNA"/>
</dbReference>
<dbReference type="eggNOG" id="COG4799">
    <property type="taxonomic scope" value="Bacteria"/>
</dbReference>
<evidence type="ECO:0000313" key="4">
    <source>
        <dbReference type="EMBL" id="GAB78386.1"/>
    </source>
</evidence>
<dbReference type="PANTHER" id="PTHR43842">
    <property type="entry name" value="PROPIONYL-COA CARBOXYLASE BETA CHAIN"/>
    <property type="match status" value="1"/>
</dbReference>
<dbReference type="RefSeq" id="WP_006503141.1">
    <property type="nucleotide sequence ID" value="NZ_BAGZ01000008.1"/>
</dbReference>